<evidence type="ECO:0000313" key="8">
    <source>
        <dbReference type="EMBL" id="SIR62724.1"/>
    </source>
</evidence>
<evidence type="ECO:0000256" key="4">
    <source>
        <dbReference type="ARBA" id="ARBA00023136"/>
    </source>
</evidence>
<evidence type="ECO:0000256" key="5">
    <source>
        <dbReference type="SAM" id="MobiDB-lite"/>
    </source>
</evidence>
<keyword evidence="2 6" id="KW-0812">Transmembrane</keyword>
<feature type="transmembrane region" description="Helical" evidence="6">
    <location>
        <begin position="12"/>
        <end position="33"/>
    </location>
</feature>
<feature type="transmembrane region" description="Helical" evidence="6">
    <location>
        <begin position="271"/>
        <end position="293"/>
    </location>
</feature>
<feature type="domain" description="ABC-2 type transporter transmembrane" evidence="7">
    <location>
        <begin position="310"/>
        <end position="472"/>
    </location>
</feature>
<feature type="transmembrane region" description="Helical" evidence="6">
    <location>
        <begin position="383"/>
        <end position="406"/>
    </location>
</feature>
<comment type="subcellular location">
    <subcellularLocation>
        <location evidence="1">Membrane</location>
        <topology evidence="1">Multi-pass membrane protein</topology>
    </subcellularLocation>
</comment>
<dbReference type="InterPro" id="IPR013525">
    <property type="entry name" value="ABC2_TM"/>
</dbReference>
<feature type="transmembrane region" description="Helical" evidence="6">
    <location>
        <begin position="351"/>
        <end position="377"/>
    </location>
</feature>
<dbReference type="AlphaFoldDB" id="A0A1N7CH24"/>
<dbReference type="Proteomes" id="UP000186914">
    <property type="component" value="Unassembled WGS sequence"/>
</dbReference>
<feature type="transmembrane region" description="Helical" evidence="6">
    <location>
        <begin position="461"/>
        <end position="486"/>
    </location>
</feature>
<dbReference type="GO" id="GO:0140359">
    <property type="term" value="F:ABC-type transporter activity"/>
    <property type="evidence" value="ECO:0007669"/>
    <property type="project" value="InterPro"/>
</dbReference>
<feature type="transmembrane region" description="Helical" evidence="6">
    <location>
        <begin position="83"/>
        <end position="106"/>
    </location>
</feature>
<evidence type="ECO:0000313" key="9">
    <source>
        <dbReference type="Proteomes" id="UP000186914"/>
    </source>
</evidence>
<dbReference type="Pfam" id="PF12698">
    <property type="entry name" value="ABC2_membrane_3"/>
    <property type="match status" value="1"/>
</dbReference>
<keyword evidence="3 6" id="KW-1133">Transmembrane helix</keyword>
<evidence type="ECO:0000259" key="7">
    <source>
        <dbReference type="Pfam" id="PF12698"/>
    </source>
</evidence>
<organism evidence="8 9">
    <name type="scientific">Haladaptatus litoreus</name>
    <dbReference type="NCBI Taxonomy" id="553468"/>
    <lineage>
        <taxon>Archaea</taxon>
        <taxon>Methanobacteriati</taxon>
        <taxon>Methanobacteriota</taxon>
        <taxon>Stenosarchaea group</taxon>
        <taxon>Halobacteria</taxon>
        <taxon>Halobacteriales</taxon>
        <taxon>Haladaptataceae</taxon>
        <taxon>Haladaptatus</taxon>
    </lineage>
</organism>
<evidence type="ECO:0000256" key="6">
    <source>
        <dbReference type="SAM" id="Phobius"/>
    </source>
</evidence>
<dbReference type="EMBL" id="FTNO01000003">
    <property type="protein sequence ID" value="SIR62724.1"/>
    <property type="molecule type" value="Genomic_DNA"/>
</dbReference>
<protein>
    <submittedName>
        <fullName evidence="8">Fluoroquinolone transport system permease protein</fullName>
    </submittedName>
</protein>
<reference evidence="9" key="1">
    <citation type="submission" date="2017-01" db="EMBL/GenBank/DDBJ databases">
        <authorList>
            <person name="Varghese N."/>
            <person name="Submissions S."/>
        </authorList>
    </citation>
    <scope>NUCLEOTIDE SEQUENCE [LARGE SCALE GENOMIC DNA]</scope>
    <source>
        <strain evidence="9">CGMCC 1.7737</strain>
    </source>
</reference>
<dbReference type="Pfam" id="PF24686">
    <property type="entry name" value="FLQE3_permease"/>
    <property type="match status" value="1"/>
</dbReference>
<feature type="transmembrane region" description="Helical" evidence="6">
    <location>
        <begin position="113"/>
        <end position="138"/>
    </location>
</feature>
<dbReference type="GO" id="GO:0016020">
    <property type="term" value="C:membrane"/>
    <property type="evidence" value="ECO:0007669"/>
    <property type="project" value="UniProtKB-SubCell"/>
</dbReference>
<feature type="transmembrane region" description="Helical" evidence="6">
    <location>
        <begin position="418"/>
        <end position="441"/>
    </location>
</feature>
<feature type="transmembrane region" description="Helical" evidence="6">
    <location>
        <begin position="40"/>
        <end position="63"/>
    </location>
</feature>
<evidence type="ECO:0000256" key="2">
    <source>
        <dbReference type="ARBA" id="ARBA00022692"/>
    </source>
</evidence>
<keyword evidence="4 6" id="KW-0472">Membrane</keyword>
<feature type="transmembrane region" description="Helical" evidence="6">
    <location>
        <begin position="144"/>
        <end position="163"/>
    </location>
</feature>
<evidence type="ECO:0000256" key="1">
    <source>
        <dbReference type="ARBA" id="ARBA00004141"/>
    </source>
</evidence>
<dbReference type="OrthoDB" id="86030at2157"/>
<dbReference type="InterPro" id="IPR056926">
    <property type="entry name" value="FLQE3_permease"/>
</dbReference>
<keyword evidence="9" id="KW-1185">Reference proteome</keyword>
<feature type="region of interest" description="Disordered" evidence="5">
    <location>
        <begin position="226"/>
        <end position="246"/>
    </location>
</feature>
<proteinExistence type="predicted"/>
<name>A0A1N7CH24_9EURY</name>
<sequence length="490" mass="52190">MIGWDVRLQVKYGFYTVYAVLTLAFIVGLQAVGPDLRTDAAVLLIVTDPTILGFYFIASMVLFEKEEGVLDALVVSPLGDRGYLASKVLTLSLLAVVASTLVAVLGHGRTSRLGILIGGVCLSATLFVLIGFVVVARYDSVNEYFISAVGWGTVLFLPLFGYVGIIETPLFYLLPAQPVLLLVEGGFRSLPAWQLFYGVGYLLVANVVAYLWARRTFRQHVVRGGDPGRQLGRDTVPQTHQQHGRSRLVSRSPWVGLLLADFRNWVRDPMLAIAAVGPLALAVVVRFGAPIVADLAASVFALEPFYPVVVASMVAFGPAIYGFIVGMFVLEDREQGVLAAYRVSPLSARGYLLYRGISAYALSLVATLPALAVIGLVQVPPAVLVGSAAVGALSGPTIALVFGTVASNTIEGIAISKLINLVILGPVVGIVVVSEPLQLAVGVLPTYWPIKAVVSGVAGEALWPVFLFVGVVVHLLVISGLGHWFARRAD</sequence>
<accession>A0A1N7CH24</accession>
<feature type="transmembrane region" description="Helical" evidence="6">
    <location>
        <begin position="193"/>
        <end position="213"/>
    </location>
</feature>
<evidence type="ECO:0000256" key="3">
    <source>
        <dbReference type="ARBA" id="ARBA00022989"/>
    </source>
</evidence>
<gene>
    <name evidence="8" type="ORF">SAMN05421858_2986</name>
</gene>
<feature type="transmembrane region" description="Helical" evidence="6">
    <location>
        <begin position="305"/>
        <end position="330"/>
    </location>
</feature>